<dbReference type="GO" id="GO:0006281">
    <property type="term" value="P:DNA repair"/>
    <property type="evidence" value="ECO:0007669"/>
    <property type="project" value="UniProtKB-KW"/>
</dbReference>
<dbReference type="AlphaFoldDB" id="A0A392MC37"/>
<evidence type="ECO:0000256" key="1">
    <source>
        <dbReference type="RuleBase" id="RU363044"/>
    </source>
</evidence>
<feature type="non-terminal residue" evidence="3">
    <location>
        <position position="1"/>
    </location>
</feature>
<evidence type="ECO:0000313" key="3">
    <source>
        <dbReference type="EMBL" id="MCH84713.1"/>
    </source>
</evidence>
<dbReference type="GO" id="GO:0000723">
    <property type="term" value="P:telomere maintenance"/>
    <property type="evidence" value="ECO:0007669"/>
    <property type="project" value="InterPro"/>
</dbReference>
<dbReference type="InterPro" id="IPR010285">
    <property type="entry name" value="DNA_helicase_pif1-like_DEAD"/>
</dbReference>
<dbReference type="Gene3D" id="3.40.50.300">
    <property type="entry name" value="P-loop containing nucleotide triphosphate hydrolases"/>
    <property type="match status" value="1"/>
</dbReference>
<dbReference type="Proteomes" id="UP000265520">
    <property type="component" value="Unassembled WGS sequence"/>
</dbReference>
<dbReference type="InterPro" id="IPR027417">
    <property type="entry name" value="P-loop_NTPase"/>
</dbReference>
<evidence type="ECO:0000259" key="2">
    <source>
        <dbReference type="Pfam" id="PF05970"/>
    </source>
</evidence>
<dbReference type="PANTHER" id="PTHR10492">
    <property type="match status" value="1"/>
</dbReference>
<comment type="cofactor">
    <cofactor evidence="1">
        <name>Mg(2+)</name>
        <dbReference type="ChEBI" id="CHEBI:18420"/>
    </cofactor>
</comment>
<sequence>YLSSYEAAWRIFTFDINYKKPSVERLTFHLPDEQPVVFDDLDPINEVVNKPFIHNTKFLAWMDANKKYEEAKNLTYSQFPLKFVWKDSERQWYPRKKGHTIGRLHFVPPGIGEIYYLRTLLNYVKGPQSFAEIRTVNNVHYPTFKEACYAMSLLDDDKEYIDAIMEASHWGTGSNLRELFANYLLSNQFSRPEFVWNETWEYLTDDILNTQRMLLQFQELKIFALSEIEKLLQSNNKSLSDFPTMPQPDLSMIPARQNRLIYDELNYDRQSLVEEYTRLMSTMTSEQRRIYDKIMTRVTENKPGLFFLYGYGGTGKTYIWRAMSAALRSKGDIVLTVASSGIAALLIPGGRTAHSRFSIPIQVDENSTCNIKQGSPLAELIVEAKLIIWDEAPMTHKHCFEAVDRTFRDILRFCDSRNLNLPFGGKVVVLGGDFRQILPVIPKGTRQEVVHATINSSYLWDFCEVMMLHTNMRLLTDSLDSDFRQRKEFSDWILGIGDGNVGEDNDVDISVQIPDDLLIKSA</sequence>
<comment type="caution">
    <text evidence="3">The sequence shown here is derived from an EMBL/GenBank/DDBJ whole genome shotgun (WGS) entry which is preliminary data.</text>
</comment>
<dbReference type="GO" id="GO:0016887">
    <property type="term" value="F:ATP hydrolysis activity"/>
    <property type="evidence" value="ECO:0007669"/>
    <property type="project" value="RHEA"/>
</dbReference>
<gene>
    <name evidence="3" type="ORF">A2U01_0005548</name>
</gene>
<keyword evidence="1" id="KW-0547">Nucleotide-binding</keyword>
<dbReference type="GO" id="GO:0005524">
    <property type="term" value="F:ATP binding"/>
    <property type="evidence" value="ECO:0007669"/>
    <property type="project" value="UniProtKB-KW"/>
</dbReference>
<feature type="non-terminal residue" evidence="3">
    <location>
        <position position="522"/>
    </location>
</feature>
<dbReference type="GO" id="GO:0043139">
    <property type="term" value="F:5'-3' DNA helicase activity"/>
    <property type="evidence" value="ECO:0007669"/>
    <property type="project" value="UniProtKB-EC"/>
</dbReference>
<reference evidence="3 4" key="1">
    <citation type="journal article" date="2018" name="Front. Plant Sci.">
        <title>Red Clover (Trifolium pratense) and Zigzag Clover (T. medium) - A Picture of Genomic Similarities and Differences.</title>
        <authorList>
            <person name="Dluhosova J."/>
            <person name="Istvanek J."/>
            <person name="Nedelnik J."/>
            <person name="Repkova J."/>
        </authorList>
    </citation>
    <scope>NUCLEOTIDE SEQUENCE [LARGE SCALE GENOMIC DNA]</scope>
    <source>
        <strain evidence="4">cv. 10/8</strain>
        <tissue evidence="3">Leaf</tissue>
    </source>
</reference>
<dbReference type="GO" id="GO:0006310">
    <property type="term" value="P:DNA recombination"/>
    <property type="evidence" value="ECO:0007669"/>
    <property type="project" value="UniProtKB-KW"/>
</dbReference>
<dbReference type="PANTHER" id="PTHR10492:SF101">
    <property type="entry name" value="ATP-DEPENDENT DNA HELICASE"/>
    <property type="match status" value="1"/>
</dbReference>
<dbReference type="EMBL" id="LXQA010007257">
    <property type="protein sequence ID" value="MCH84713.1"/>
    <property type="molecule type" value="Genomic_DNA"/>
</dbReference>
<evidence type="ECO:0000313" key="4">
    <source>
        <dbReference type="Proteomes" id="UP000265520"/>
    </source>
</evidence>
<feature type="domain" description="DNA helicase Pif1-like DEAD-box helicase" evidence="2">
    <location>
        <begin position="283"/>
        <end position="505"/>
    </location>
</feature>
<keyword evidence="4" id="KW-1185">Reference proteome</keyword>
<protein>
    <recommendedName>
        <fullName evidence="1">ATP-dependent DNA helicase</fullName>
        <ecNumber evidence="1">5.6.2.3</ecNumber>
    </recommendedName>
</protein>
<keyword evidence="1" id="KW-0233">DNA recombination</keyword>
<accession>A0A392MC37</accession>
<comment type="similarity">
    <text evidence="1">Belongs to the helicase family.</text>
</comment>
<organism evidence="3 4">
    <name type="scientific">Trifolium medium</name>
    <dbReference type="NCBI Taxonomy" id="97028"/>
    <lineage>
        <taxon>Eukaryota</taxon>
        <taxon>Viridiplantae</taxon>
        <taxon>Streptophyta</taxon>
        <taxon>Embryophyta</taxon>
        <taxon>Tracheophyta</taxon>
        <taxon>Spermatophyta</taxon>
        <taxon>Magnoliopsida</taxon>
        <taxon>eudicotyledons</taxon>
        <taxon>Gunneridae</taxon>
        <taxon>Pentapetalae</taxon>
        <taxon>rosids</taxon>
        <taxon>fabids</taxon>
        <taxon>Fabales</taxon>
        <taxon>Fabaceae</taxon>
        <taxon>Papilionoideae</taxon>
        <taxon>50 kb inversion clade</taxon>
        <taxon>NPAAA clade</taxon>
        <taxon>Hologalegina</taxon>
        <taxon>IRL clade</taxon>
        <taxon>Trifolieae</taxon>
        <taxon>Trifolium</taxon>
    </lineage>
</organism>
<dbReference type="SUPFAM" id="SSF52540">
    <property type="entry name" value="P-loop containing nucleoside triphosphate hydrolases"/>
    <property type="match status" value="1"/>
</dbReference>
<dbReference type="Pfam" id="PF05970">
    <property type="entry name" value="PIF1"/>
    <property type="match status" value="1"/>
</dbReference>
<keyword evidence="1" id="KW-0378">Hydrolase</keyword>
<comment type="catalytic activity">
    <reaction evidence="1">
        <text>ATP + H2O = ADP + phosphate + H(+)</text>
        <dbReference type="Rhea" id="RHEA:13065"/>
        <dbReference type="ChEBI" id="CHEBI:15377"/>
        <dbReference type="ChEBI" id="CHEBI:15378"/>
        <dbReference type="ChEBI" id="CHEBI:30616"/>
        <dbReference type="ChEBI" id="CHEBI:43474"/>
        <dbReference type="ChEBI" id="CHEBI:456216"/>
        <dbReference type="EC" id="5.6.2.3"/>
    </reaction>
</comment>
<proteinExistence type="inferred from homology"/>
<keyword evidence="1" id="KW-0234">DNA repair</keyword>
<keyword evidence="1" id="KW-0227">DNA damage</keyword>
<keyword evidence="1 3" id="KW-0347">Helicase</keyword>
<keyword evidence="1" id="KW-0067">ATP-binding</keyword>
<dbReference type="EC" id="5.6.2.3" evidence="1"/>
<name>A0A392MC37_9FABA</name>